<dbReference type="AlphaFoldDB" id="A0A511QJI3"/>
<feature type="DNA-binding region" description="OmpR/PhoB-type" evidence="2">
    <location>
        <begin position="1"/>
        <end position="93"/>
    </location>
</feature>
<dbReference type="Proteomes" id="UP000321922">
    <property type="component" value="Unassembled WGS sequence"/>
</dbReference>
<dbReference type="InterPro" id="IPR016032">
    <property type="entry name" value="Sig_transdc_resp-reg_C-effctor"/>
</dbReference>
<dbReference type="InterPro" id="IPR001867">
    <property type="entry name" value="OmpR/PhoB-type_DNA-bd"/>
</dbReference>
<dbReference type="OrthoDB" id="5904978at2"/>
<evidence type="ECO:0000256" key="3">
    <source>
        <dbReference type="SAM" id="Phobius"/>
    </source>
</evidence>
<feature type="transmembrane region" description="Helical" evidence="3">
    <location>
        <begin position="141"/>
        <end position="161"/>
    </location>
</feature>
<gene>
    <name evidence="5" type="ORF">VSA01S_35950</name>
</gene>
<feature type="domain" description="OmpR/PhoB-type" evidence="4">
    <location>
        <begin position="1"/>
        <end position="93"/>
    </location>
</feature>
<protein>
    <recommendedName>
        <fullName evidence="4">OmpR/PhoB-type domain-containing protein</fullName>
    </recommendedName>
</protein>
<dbReference type="SMART" id="SM00862">
    <property type="entry name" value="Trans_reg_C"/>
    <property type="match status" value="1"/>
</dbReference>
<evidence type="ECO:0000259" key="4">
    <source>
        <dbReference type="PROSITE" id="PS51755"/>
    </source>
</evidence>
<evidence type="ECO:0000256" key="1">
    <source>
        <dbReference type="ARBA" id="ARBA00023125"/>
    </source>
</evidence>
<dbReference type="EMBL" id="BJXJ01000058">
    <property type="protein sequence ID" value="GEM77483.1"/>
    <property type="molecule type" value="Genomic_DNA"/>
</dbReference>
<organism evidence="5 6">
    <name type="scientific">Vibrio sagamiensis NBRC 104589</name>
    <dbReference type="NCBI Taxonomy" id="1219064"/>
    <lineage>
        <taxon>Bacteria</taxon>
        <taxon>Pseudomonadati</taxon>
        <taxon>Pseudomonadota</taxon>
        <taxon>Gammaproteobacteria</taxon>
        <taxon>Vibrionales</taxon>
        <taxon>Vibrionaceae</taxon>
        <taxon>Vibrio</taxon>
    </lineage>
</organism>
<dbReference type="GO" id="GO:0000160">
    <property type="term" value="P:phosphorelay signal transduction system"/>
    <property type="evidence" value="ECO:0007669"/>
    <property type="project" value="InterPro"/>
</dbReference>
<evidence type="ECO:0000313" key="6">
    <source>
        <dbReference type="Proteomes" id="UP000321922"/>
    </source>
</evidence>
<keyword evidence="6" id="KW-1185">Reference proteome</keyword>
<accession>A0A511QJI3</accession>
<keyword evidence="3" id="KW-0472">Membrane</keyword>
<dbReference type="GO" id="GO:0003677">
    <property type="term" value="F:DNA binding"/>
    <property type="evidence" value="ECO:0007669"/>
    <property type="project" value="UniProtKB-UniRule"/>
</dbReference>
<evidence type="ECO:0000256" key="2">
    <source>
        <dbReference type="PROSITE-ProRule" id="PRU01091"/>
    </source>
</evidence>
<dbReference type="InterPro" id="IPR036388">
    <property type="entry name" value="WH-like_DNA-bd_sf"/>
</dbReference>
<sequence length="215" mass="24449">MDSISLNNFLDLHTGQIRNQSGKEIAKLSSAESAILELLILNRGQCVSRDDMFHYGWPGLIVVDNSLTMAIRRIRSAGVRIQTVPRKGYTLTDEHIFIQQEQDVIASQIVQQPVASDVDDEKDEKRLLSNRGIERRRPLSATFWLCCIGYNFILLIFLLLLESDKPYVTCVTVKDVEACSTITIPQTGLADLSPGFYFYGYTYDDDDTHRFIKIH</sequence>
<evidence type="ECO:0000313" key="5">
    <source>
        <dbReference type="EMBL" id="GEM77483.1"/>
    </source>
</evidence>
<keyword evidence="3" id="KW-1133">Transmembrane helix</keyword>
<dbReference type="Gene3D" id="1.10.10.10">
    <property type="entry name" value="Winged helix-like DNA-binding domain superfamily/Winged helix DNA-binding domain"/>
    <property type="match status" value="1"/>
</dbReference>
<dbReference type="Pfam" id="PF00486">
    <property type="entry name" value="Trans_reg_C"/>
    <property type="match status" value="1"/>
</dbReference>
<comment type="caution">
    <text evidence="5">The sequence shown here is derived from an EMBL/GenBank/DDBJ whole genome shotgun (WGS) entry which is preliminary data.</text>
</comment>
<keyword evidence="1 2" id="KW-0238">DNA-binding</keyword>
<name>A0A511QJI3_9VIBR</name>
<dbReference type="CDD" id="cd00383">
    <property type="entry name" value="trans_reg_C"/>
    <property type="match status" value="1"/>
</dbReference>
<dbReference type="SUPFAM" id="SSF46894">
    <property type="entry name" value="C-terminal effector domain of the bipartite response regulators"/>
    <property type="match status" value="1"/>
</dbReference>
<dbReference type="GO" id="GO:0006355">
    <property type="term" value="P:regulation of DNA-templated transcription"/>
    <property type="evidence" value="ECO:0007669"/>
    <property type="project" value="InterPro"/>
</dbReference>
<keyword evidence="3" id="KW-0812">Transmembrane</keyword>
<reference evidence="5 6" key="1">
    <citation type="submission" date="2019-07" db="EMBL/GenBank/DDBJ databases">
        <title>Whole genome shotgun sequence of Vibrio sagamiensis NBRC 104589.</title>
        <authorList>
            <person name="Hosoyama A."/>
            <person name="Uohara A."/>
            <person name="Ohji S."/>
            <person name="Ichikawa N."/>
        </authorList>
    </citation>
    <scope>NUCLEOTIDE SEQUENCE [LARGE SCALE GENOMIC DNA]</scope>
    <source>
        <strain evidence="5 6">NBRC 104589</strain>
    </source>
</reference>
<proteinExistence type="predicted"/>
<dbReference type="PROSITE" id="PS51755">
    <property type="entry name" value="OMPR_PHOB"/>
    <property type="match status" value="1"/>
</dbReference>